<name>Q4TC98_TETNG</name>
<dbReference type="PROSITE" id="PS01359">
    <property type="entry name" value="ZF_PHD_1"/>
    <property type="match status" value="1"/>
</dbReference>
<dbReference type="GO" id="GO:0045814">
    <property type="term" value="P:negative regulation of gene expression, epigenetic"/>
    <property type="evidence" value="ECO:0007669"/>
    <property type="project" value="TreeGrafter"/>
</dbReference>
<dbReference type="FunFam" id="3.90.980.20:FF:000001">
    <property type="entry name" value="metal-response element-binding transcription factor 2 isoform X1"/>
    <property type="match status" value="1"/>
</dbReference>
<dbReference type="InterPro" id="IPR019787">
    <property type="entry name" value="Znf_PHD-finger"/>
</dbReference>
<dbReference type="Gene3D" id="2.30.30.140">
    <property type="match status" value="1"/>
</dbReference>
<feature type="compositionally biased region" description="Basic residues" evidence="9">
    <location>
        <begin position="410"/>
        <end position="419"/>
    </location>
</feature>
<evidence type="ECO:0000256" key="6">
    <source>
        <dbReference type="ARBA" id="ARBA00022853"/>
    </source>
</evidence>
<dbReference type="PANTHER" id="PTHR12628:SF6">
    <property type="entry name" value="PHD FINGER PROTEIN 19"/>
    <property type="match status" value="1"/>
</dbReference>
<sequence>PREGTFEEGSSLEEDKASNLTVGQFVLCHWSDGLYYLGKIQRVTNTHTHTHTHTHTLSCSLGSDQLELCFVIGWWQVSPPRQSCFVTFEDNSKFWVLWKDIQHAGVPGEEPRCSVCKEGDSDGDDQSDQSNQILICGKCGIGFHQQCHVPPVEGSSATSPWFCRRCVFALAVRKGGALKKGPLSKTLWAMKQVIPYNVEHLDWDSQHRTNQQQCYCYCGGPGEWYLKMLQCFRCQQWFHEACTQCLQYSMMFGDRFYLFLCAVCNKGSEYIRRLSLRWVDLVHLVLYNLSVSSKKKYFELDEILDFVSENWEQLQLGKLSNTPAADRGKHLLDALNKYKSKFLCGKEIKKRKCIFRLRTRVPPNPSSKLFPERIQSDGGQGCKKFRVRARSERNKSNRTFQTATTQKKLSPLKKKRKARKDGGSVWEKSWASNHHMASIFDFTLDELQSLKSSSSRAVSVDQDSTDASTSGSATTSTSYHLRRRMGSRKRKLPSNTHCQWAGRKEAGEECPGLLDDQDAMIHAHVSNSSHFLSDPAKIPSDSSHLHSSISSYFGIAGRLTNGERYQVLARRVTPQGTVQYLLEWEGATPY</sequence>
<organism evidence="11">
    <name type="scientific">Tetraodon nigroviridis</name>
    <name type="common">Spotted green pufferfish</name>
    <name type="synonym">Chelonodon nigroviridis</name>
    <dbReference type="NCBI Taxonomy" id="99883"/>
    <lineage>
        <taxon>Eukaryota</taxon>
        <taxon>Metazoa</taxon>
        <taxon>Chordata</taxon>
        <taxon>Craniata</taxon>
        <taxon>Vertebrata</taxon>
        <taxon>Euteleostomi</taxon>
        <taxon>Actinopterygii</taxon>
        <taxon>Neopterygii</taxon>
        <taxon>Teleostei</taxon>
        <taxon>Neoteleostei</taxon>
        <taxon>Acanthomorphata</taxon>
        <taxon>Eupercaria</taxon>
        <taxon>Tetraodontiformes</taxon>
        <taxon>Tetradontoidea</taxon>
        <taxon>Tetraodontidae</taxon>
        <taxon>Tetraodon</taxon>
    </lineage>
</organism>
<feature type="compositionally biased region" description="Basic residues" evidence="9">
    <location>
        <begin position="480"/>
        <end position="492"/>
    </location>
</feature>
<dbReference type="SUPFAM" id="SSF57903">
    <property type="entry name" value="FYVE/PHD zinc finger"/>
    <property type="match status" value="2"/>
</dbReference>
<dbReference type="EMBL" id="CAAE01007039">
    <property type="protein sequence ID" value="CAF89484.1"/>
    <property type="molecule type" value="Genomic_DNA"/>
</dbReference>
<feature type="region of interest" description="Disordered" evidence="9">
    <location>
        <begin position="455"/>
        <end position="497"/>
    </location>
</feature>
<feature type="compositionally biased region" description="Polar residues" evidence="9">
    <location>
        <begin position="397"/>
        <end position="406"/>
    </location>
</feature>
<evidence type="ECO:0000259" key="10">
    <source>
        <dbReference type="PROSITE" id="PS50016"/>
    </source>
</evidence>
<dbReference type="PANTHER" id="PTHR12628">
    <property type="entry name" value="POLYCOMB-LIKE TRANSCRIPTION FACTOR"/>
    <property type="match status" value="1"/>
</dbReference>
<feature type="compositionally biased region" description="Low complexity" evidence="9">
    <location>
        <begin position="455"/>
        <end position="478"/>
    </location>
</feature>
<dbReference type="AlphaFoldDB" id="Q4TC98"/>
<reference evidence="11" key="1">
    <citation type="journal article" date="2004" name="Nature">
        <title>Genome duplication in the teleost fish Tetraodon nigroviridis reveals the early vertebrate proto-karyotype.</title>
        <authorList>
            <person name="Jaillon O."/>
            <person name="Aury J.-M."/>
            <person name="Brunet F."/>
            <person name="Petit J.-L."/>
            <person name="Stange-Thomann N."/>
            <person name="Mauceli E."/>
            <person name="Bouneau L."/>
            <person name="Fischer C."/>
            <person name="Ozouf-Costaz C."/>
            <person name="Bernot A."/>
            <person name="Nicaud S."/>
            <person name="Jaffe D."/>
            <person name="Fisher S."/>
            <person name="Lutfalla G."/>
            <person name="Dossat C."/>
            <person name="Segurens B."/>
            <person name="Dasilva C."/>
            <person name="Salanoubat M."/>
            <person name="Levy M."/>
            <person name="Boudet N."/>
            <person name="Castellano S."/>
            <person name="Anthouard V."/>
            <person name="Jubin C."/>
            <person name="Castelli V."/>
            <person name="Katinka M."/>
            <person name="Vacherie B."/>
            <person name="Biemont C."/>
            <person name="Skalli Z."/>
            <person name="Cattolico L."/>
            <person name="Poulain J."/>
            <person name="De Berardinis V."/>
            <person name="Cruaud C."/>
            <person name="Duprat S."/>
            <person name="Brottier P."/>
            <person name="Coutanceau J.-P."/>
            <person name="Gouzy J."/>
            <person name="Parra G."/>
            <person name="Lardier G."/>
            <person name="Chapple C."/>
            <person name="McKernan K.J."/>
            <person name="McEwan P."/>
            <person name="Bosak S."/>
            <person name="Kellis M."/>
            <person name="Volff J.-N."/>
            <person name="Guigo R."/>
            <person name="Zody M.C."/>
            <person name="Mesirov J."/>
            <person name="Lindblad-Toh K."/>
            <person name="Birren B."/>
            <person name="Nusbaum C."/>
            <person name="Kahn D."/>
            <person name="Robinson-Rechavi M."/>
            <person name="Laudet V."/>
            <person name="Schachter V."/>
            <person name="Quetier F."/>
            <person name="Saurin W."/>
            <person name="Scarpelli C."/>
            <person name="Wincker P."/>
            <person name="Lander E.S."/>
            <person name="Weissenbach J."/>
            <person name="Roest Crollius H."/>
        </authorList>
    </citation>
    <scope>NUCLEOTIDE SEQUENCE [LARGE SCALE GENOMIC DNA]</scope>
</reference>
<evidence type="ECO:0000256" key="7">
    <source>
        <dbReference type="ARBA" id="ARBA00023242"/>
    </source>
</evidence>
<dbReference type="InterPro" id="IPR013083">
    <property type="entry name" value="Znf_RING/FYVE/PHD"/>
</dbReference>
<keyword evidence="7" id="KW-0539">Nucleus</keyword>
<keyword evidence="2" id="KW-0479">Metal-binding</keyword>
<dbReference type="Pfam" id="PF14061">
    <property type="entry name" value="Mtf2_C"/>
    <property type="match status" value="1"/>
</dbReference>
<protein>
    <submittedName>
        <fullName evidence="11">(spotted green pufferfish) hypothetical protein</fullName>
    </submittedName>
</protein>
<keyword evidence="4 8" id="KW-0863">Zinc-finger</keyword>
<reference evidence="11" key="2">
    <citation type="submission" date="2004-02" db="EMBL/GenBank/DDBJ databases">
        <authorList>
            <consortium name="Genoscope"/>
            <consortium name="Whitehead Institute Centre for Genome Research"/>
        </authorList>
    </citation>
    <scope>NUCLEOTIDE SEQUENCE</scope>
</reference>
<feature type="non-terminal residue" evidence="11">
    <location>
        <position position="590"/>
    </location>
</feature>
<evidence type="ECO:0000256" key="3">
    <source>
        <dbReference type="ARBA" id="ARBA00022737"/>
    </source>
</evidence>
<dbReference type="GO" id="GO:0005634">
    <property type="term" value="C:nucleus"/>
    <property type="evidence" value="ECO:0007669"/>
    <property type="project" value="UniProtKB-SubCell"/>
</dbReference>
<evidence type="ECO:0000256" key="9">
    <source>
        <dbReference type="SAM" id="MobiDB-lite"/>
    </source>
</evidence>
<comment type="caution">
    <text evidence="11">The sequence shown here is derived from an EMBL/GenBank/DDBJ whole genome shotgun (WGS) entry which is preliminary data.</text>
</comment>
<feature type="domain" description="PHD-type" evidence="10">
    <location>
        <begin position="110"/>
        <end position="169"/>
    </location>
</feature>
<keyword evidence="5" id="KW-0862">Zinc</keyword>
<feature type="region of interest" description="Disordered" evidence="9">
    <location>
        <begin position="389"/>
        <end position="425"/>
    </location>
</feature>
<evidence type="ECO:0000256" key="5">
    <source>
        <dbReference type="ARBA" id="ARBA00022833"/>
    </source>
</evidence>
<dbReference type="KEGG" id="tng:GSTEN00003407G001"/>
<dbReference type="OrthoDB" id="10033786at2759"/>
<keyword evidence="3" id="KW-0677">Repeat</keyword>
<dbReference type="PROSITE" id="PS50016">
    <property type="entry name" value="ZF_PHD_2"/>
    <property type="match status" value="1"/>
</dbReference>
<feature type="non-terminal residue" evidence="11">
    <location>
        <position position="1"/>
    </location>
</feature>
<proteinExistence type="predicted"/>
<accession>Q4TC98</accession>
<evidence type="ECO:0000256" key="2">
    <source>
        <dbReference type="ARBA" id="ARBA00022723"/>
    </source>
</evidence>
<dbReference type="Gene3D" id="3.90.980.20">
    <property type="match status" value="1"/>
</dbReference>
<dbReference type="GO" id="GO:0003677">
    <property type="term" value="F:DNA binding"/>
    <property type="evidence" value="ECO:0007669"/>
    <property type="project" value="TreeGrafter"/>
</dbReference>
<dbReference type="Pfam" id="PF00628">
    <property type="entry name" value="PHD"/>
    <property type="match status" value="1"/>
</dbReference>
<keyword evidence="6" id="KW-0156">Chromatin regulator</keyword>
<dbReference type="InterPro" id="IPR019786">
    <property type="entry name" value="Zinc_finger_PHD-type_CS"/>
</dbReference>
<dbReference type="Gene3D" id="3.30.40.10">
    <property type="entry name" value="Zinc/RING finger domain, C3HC4 (zinc finger)"/>
    <property type="match status" value="1"/>
</dbReference>
<evidence type="ECO:0000313" key="11">
    <source>
        <dbReference type="EMBL" id="CAF89484.1"/>
    </source>
</evidence>
<dbReference type="InterPro" id="IPR025894">
    <property type="entry name" value="Mtf2_C_dom"/>
</dbReference>
<dbReference type="InterPro" id="IPR011011">
    <property type="entry name" value="Znf_FYVE_PHD"/>
</dbReference>
<dbReference type="InterPro" id="IPR001965">
    <property type="entry name" value="Znf_PHD"/>
</dbReference>
<gene>
    <name evidence="11" type="ORF">GSTENG00003407001</name>
</gene>
<evidence type="ECO:0000256" key="8">
    <source>
        <dbReference type="PROSITE-ProRule" id="PRU00146"/>
    </source>
</evidence>
<dbReference type="SMART" id="SM00249">
    <property type="entry name" value="PHD"/>
    <property type="match status" value="2"/>
</dbReference>
<evidence type="ECO:0000256" key="1">
    <source>
        <dbReference type="ARBA" id="ARBA00004123"/>
    </source>
</evidence>
<comment type="subcellular location">
    <subcellularLocation>
        <location evidence="1">Nucleus</location>
    </subcellularLocation>
</comment>
<dbReference type="GO" id="GO:0008270">
    <property type="term" value="F:zinc ion binding"/>
    <property type="evidence" value="ECO:0007669"/>
    <property type="project" value="UniProtKB-KW"/>
</dbReference>
<dbReference type="GO" id="GO:0003682">
    <property type="term" value="F:chromatin binding"/>
    <property type="evidence" value="ECO:0007669"/>
    <property type="project" value="TreeGrafter"/>
</dbReference>
<evidence type="ECO:0000256" key="4">
    <source>
        <dbReference type="ARBA" id="ARBA00022771"/>
    </source>
</evidence>